<dbReference type="Proteomes" id="UP001175226">
    <property type="component" value="Unassembled WGS sequence"/>
</dbReference>
<accession>A0AA39IWV2</accession>
<organism evidence="1 2">
    <name type="scientific">Armillaria borealis</name>
    <dbReference type="NCBI Taxonomy" id="47425"/>
    <lineage>
        <taxon>Eukaryota</taxon>
        <taxon>Fungi</taxon>
        <taxon>Dikarya</taxon>
        <taxon>Basidiomycota</taxon>
        <taxon>Agaricomycotina</taxon>
        <taxon>Agaricomycetes</taxon>
        <taxon>Agaricomycetidae</taxon>
        <taxon>Agaricales</taxon>
        <taxon>Marasmiineae</taxon>
        <taxon>Physalacriaceae</taxon>
        <taxon>Armillaria</taxon>
    </lineage>
</organism>
<gene>
    <name evidence="1" type="ORF">EV421DRAFT_178110</name>
</gene>
<dbReference type="AlphaFoldDB" id="A0AA39IWV2"/>
<keyword evidence="2" id="KW-1185">Reference proteome</keyword>
<proteinExistence type="predicted"/>
<dbReference type="EMBL" id="JAUEPT010000119">
    <property type="protein sequence ID" value="KAK0431234.1"/>
    <property type="molecule type" value="Genomic_DNA"/>
</dbReference>
<name>A0AA39IWV2_9AGAR</name>
<evidence type="ECO:0000313" key="1">
    <source>
        <dbReference type="EMBL" id="KAK0431234.1"/>
    </source>
</evidence>
<protein>
    <submittedName>
        <fullName evidence="1">Uncharacterized protein</fullName>
    </submittedName>
</protein>
<sequence>MTQKALKYLLSPVLTTALPIAGPQSLYPTFLCGERGTEASTNRKSLSPLQVGRFDIRPVVLGDKTATRLAITQIPMIGLAASAQYHGGVGRIYGICWDDQGNHRTSSPFVFRVHLT</sequence>
<comment type="caution">
    <text evidence="1">The sequence shown here is derived from an EMBL/GenBank/DDBJ whole genome shotgun (WGS) entry which is preliminary data.</text>
</comment>
<reference evidence="1" key="1">
    <citation type="submission" date="2023-06" db="EMBL/GenBank/DDBJ databases">
        <authorList>
            <consortium name="Lawrence Berkeley National Laboratory"/>
            <person name="Ahrendt S."/>
            <person name="Sahu N."/>
            <person name="Indic B."/>
            <person name="Wong-Bajracharya J."/>
            <person name="Merenyi Z."/>
            <person name="Ke H.-M."/>
            <person name="Monk M."/>
            <person name="Kocsube S."/>
            <person name="Drula E."/>
            <person name="Lipzen A."/>
            <person name="Balint B."/>
            <person name="Henrissat B."/>
            <person name="Andreopoulos B."/>
            <person name="Martin F.M."/>
            <person name="Harder C.B."/>
            <person name="Rigling D."/>
            <person name="Ford K.L."/>
            <person name="Foster G.D."/>
            <person name="Pangilinan J."/>
            <person name="Papanicolaou A."/>
            <person name="Barry K."/>
            <person name="LaButti K."/>
            <person name="Viragh M."/>
            <person name="Koriabine M."/>
            <person name="Yan M."/>
            <person name="Riley R."/>
            <person name="Champramary S."/>
            <person name="Plett K.L."/>
            <person name="Tsai I.J."/>
            <person name="Slot J."/>
            <person name="Sipos G."/>
            <person name="Plett J."/>
            <person name="Nagy L.G."/>
            <person name="Grigoriev I.V."/>
        </authorList>
    </citation>
    <scope>NUCLEOTIDE SEQUENCE</scope>
    <source>
        <strain evidence="1">FPL87.14</strain>
    </source>
</reference>
<evidence type="ECO:0000313" key="2">
    <source>
        <dbReference type="Proteomes" id="UP001175226"/>
    </source>
</evidence>